<dbReference type="NCBIfam" id="TIGR00283">
    <property type="entry name" value="arch_pth2"/>
    <property type="match status" value="1"/>
</dbReference>
<dbReference type="InterPro" id="IPR023476">
    <property type="entry name" value="Pep_tRNA_hydro_II_dom_sf"/>
</dbReference>
<evidence type="ECO:0000313" key="6">
    <source>
        <dbReference type="EMBL" id="KAL3857104.1"/>
    </source>
</evidence>
<dbReference type="NCBIfam" id="NF003314">
    <property type="entry name" value="PRK04322.1"/>
    <property type="match status" value="1"/>
</dbReference>
<reference evidence="6 7" key="1">
    <citation type="submission" date="2024-11" db="EMBL/GenBank/DDBJ databases">
        <title>Chromosome-level genome assembly of the freshwater bivalve Anodonta woodiana.</title>
        <authorList>
            <person name="Chen X."/>
        </authorList>
    </citation>
    <scope>NUCLEOTIDE SEQUENCE [LARGE SCALE GENOMIC DNA]</scope>
    <source>
        <strain evidence="6">MN2024</strain>
        <tissue evidence="6">Gills</tissue>
    </source>
</reference>
<comment type="catalytic activity">
    <reaction evidence="4">
        <text>an N-acyl-L-alpha-aminoacyl-tRNA + H2O = an N-acyl-L-amino acid + a tRNA + H(+)</text>
        <dbReference type="Rhea" id="RHEA:54448"/>
        <dbReference type="Rhea" id="RHEA-COMP:10123"/>
        <dbReference type="Rhea" id="RHEA-COMP:13883"/>
        <dbReference type="ChEBI" id="CHEBI:15377"/>
        <dbReference type="ChEBI" id="CHEBI:15378"/>
        <dbReference type="ChEBI" id="CHEBI:59874"/>
        <dbReference type="ChEBI" id="CHEBI:78442"/>
        <dbReference type="ChEBI" id="CHEBI:138191"/>
        <dbReference type="EC" id="3.1.1.29"/>
    </reaction>
</comment>
<dbReference type="AlphaFoldDB" id="A0ABD3V665"/>
<dbReference type="CDD" id="cd02430">
    <property type="entry name" value="PTH2"/>
    <property type="match status" value="1"/>
</dbReference>
<keyword evidence="7" id="KW-1185">Reference proteome</keyword>
<dbReference type="PANTHER" id="PTHR12649:SF11">
    <property type="entry name" value="PEPTIDYL-TRNA HYDROLASE 2, MITOCHONDRIAL"/>
    <property type="match status" value="1"/>
</dbReference>
<dbReference type="FunFam" id="3.40.1490.10:FF:000001">
    <property type="entry name" value="Peptidyl-tRNA hydrolase 2"/>
    <property type="match status" value="1"/>
</dbReference>
<comment type="similarity">
    <text evidence="3">Belongs to the PTH2 family.</text>
</comment>
<protein>
    <recommendedName>
        <fullName evidence="1">peptidyl-tRNA hydrolase</fullName>
        <ecNumber evidence="1">3.1.1.29</ecNumber>
    </recommendedName>
</protein>
<dbReference type="PANTHER" id="PTHR12649">
    <property type="entry name" value="PEPTIDYL-TRNA HYDROLASE 2"/>
    <property type="match status" value="1"/>
</dbReference>
<evidence type="ECO:0000256" key="3">
    <source>
        <dbReference type="ARBA" id="ARBA00038050"/>
    </source>
</evidence>
<evidence type="ECO:0000313" key="7">
    <source>
        <dbReference type="Proteomes" id="UP001634394"/>
    </source>
</evidence>
<evidence type="ECO:0000256" key="1">
    <source>
        <dbReference type="ARBA" id="ARBA00013260"/>
    </source>
</evidence>
<comment type="caution">
    <text evidence="6">The sequence shown here is derived from an EMBL/GenBank/DDBJ whole genome shotgun (WGS) entry which is preliminary data.</text>
</comment>
<keyword evidence="5" id="KW-1133">Transmembrane helix</keyword>
<dbReference type="Pfam" id="PF01981">
    <property type="entry name" value="PTH2"/>
    <property type="match status" value="1"/>
</dbReference>
<keyword evidence="5" id="KW-0472">Membrane</keyword>
<keyword evidence="2" id="KW-0378">Hydrolase</keyword>
<accession>A0ABD3V665</accession>
<feature type="transmembrane region" description="Helical" evidence="5">
    <location>
        <begin position="6"/>
        <end position="25"/>
    </location>
</feature>
<dbReference type="SUPFAM" id="SSF102462">
    <property type="entry name" value="Peptidyl-tRNA hydrolase II"/>
    <property type="match status" value="1"/>
</dbReference>
<sequence>MKLDRDTVTTLAFGIGIGVAIGWVLRSRVRRVLRIPNGRTGGTEEIDLTDDDLADSGEIKMVIVARMDLKMGKGKIAAQCCHASVGCLDKLSHTNPMLLQQWRMCGQPKVVVKTDNEESLIELSKRAMSLGLTTSLIRDAGRTQIAAGSRTVLGVGPGPSSLVDQVTGHLKLY</sequence>
<keyword evidence="5" id="KW-0812">Transmembrane</keyword>
<dbReference type="EMBL" id="JBJQND010000013">
    <property type="protein sequence ID" value="KAL3857104.1"/>
    <property type="molecule type" value="Genomic_DNA"/>
</dbReference>
<dbReference type="GO" id="GO:0004045">
    <property type="term" value="F:peptidyl-tRNA hydrolase activity"/>
    <property type="evidence" value="ECO:0007669"/>
    <property type="project" value="UniProtKB-EC"/>
</dbReference>
<organism evidence="6 7">
    <name type="scientific">Sinanodonta woodiana</name>
    <name type="common">Chinese pond mussel</name>
    <name type="synonym">Anodonta woodiana</name>
    <dbReference type="NCBI Taxonomy" id="1069815"/>
    <lineage>
        <taxon>Eukaryota</taxon>
        <taxon>Metazoa</taxon>
        <taxon>Spiralia</taxon>
        <taxon>Lophotrochozoa</taxon>
        <taxon>Mollusca</taxon>
        <taxon>Bivalvia</taxon>
        <taxon>Autobranchia</taxon>
        <taxon>Heteroconchia</taxon>
        <taxon>Palaeoheterodonta</taxon>
        <taxon>Unionida</taxon>
        <taxon>Unionoidea</taxon>
        <taxon>Unionidae</taxon>
        <taxon>Unioninae</taxon>
        <taxon>Sinanodonta</taxon>
    </lineage>
</organism>
<dbReference type="Proteomes" id="UP001634394">
    <property type="component" value="Unassembled WGS sequence"/>
</dbReference>
<evidence type="ECO:0000256" key="5">
    <source>
        <dbReference type="SAM" id="Phobius"/>
    </source>
</evidence>
<dbReference type="InterPro" id="IPR002833">
    <property type="entry name" value="PTH2"/>
</dbReference>
<evidence type="ECO:0000256" key="2">
    <source>
        <dbReference type="ARBA" id="ARBA00022801"/>
    </source>
</evidence>
<proteinExistence type="inferred from homology"/>
<name>A0ABD3V665_SINWO</name>
<gene>
    <name evidence="6" type="ORF">ACJMK2_011800</name>
</gene>
<dbReference type="EC" id="3.1.1.29" evidence="1"/>
<dbReference type="Gene3D" id="3.40.1490.10">
    <property type="entry name" value="Bit1"/>
    <property type="match status" value="1"/>
</dbReference>
<evidence type="ECO:0000256" key="4">
    <source>
        <dbReference type="ARBA" id="ARBA00048707"/>
    </source>
</evidence>